<reference evidence="3 4" key="1">
    <citation type="submission" date="2024-03" db="EMBL/GenBank/DDBJ databases">
        <authorList>
            <consortium name="ELIXIR-Norway"/>
            <consortium name="Elixir Norway"/>
        </authorList>
    </citation>
    <scope>NUCLEOTIDE SEQUENCE [LARGE SCALE GENOMIC DNA]</scope>
</reference>
<evidence type="ECO:0000313" key="3">
    <source>
        <dbReference type="EMBL" id="CAK9871426.1"/>
    </source>
</evidence>
<dbReference type="PANTHER" id="PTHR47926:SF347">
    <property type="entry name" value="PENTATRICOPEPTIDE REPEAT-CONTAINING PROTEIN"/>
    <property type="match status" value="1"/>
</dbReference>
<feature type="repeat" description="PPR" evidence="2">
    <location>
        <begin position="266"/>
        <end position="300"/>
    </location>
</feature>
<dbReference type="NCBIfam" id="TIGR00756">
    <property type="entry name" value="PPR"/>
    <property type="match status" value="1"/>
</dbReference>
<dbReference type="PANTHER" id="PTHR47926">
    <property type="entry name" value="PENTATRICOPEPTIDE REPEAT-CONTAINING PROTEIN"/>
    <property type="match status" value="1"/>
</dbReference>
<protein>
    <recommendedName>
        <fullName evidence="5">Pentatricopeptide repeat-containing protein</fullName>
    </recommendedName>
</protein>
<feature type="repeat" description="PPR" evidence="2">
    <location>
        <begin position="79"/>
        <end position="113"/>
    </location>
</feature>
<dbReference type="InterPro" id="IPR002885">
    <property type="entry name" value="PPR_rpt"/>
</dbReference>
<dbReference type="Proteomes" id="UP001497522">
    <property type="component" value="Chromosome 2"/>
</dbReference>
<dbReference type="InterPro" id="IPR011990">
    <property type="entry name" value="TPR-like_helical_dom_sf"/>
</dbReference>
<gene>
    <name evidence="3" type="ORF">CSSPJE1EN2_LOCUS14094</name>
</gene>
<accession>A0ABP1B8C2</accession>
<dbReference type="InterPro" id="IPR046960">
    <property type="entry name" value="PPR_At4g14850-like_plant"/>
</dbReference>
<dbReference type="Gene3D" id="1.25.40.10">
    <property type="entry name" value="Tetratricopeptide repeat domain"/>
    <property type="match status" value="3"/>
</dbReference>
<dbReference type="PROSITE" id="PS51375">
    <property type="entry name" value="PPR"/>
    <property type="match status" value="2"/>
</dbReference>
<evidence type="ECO:0008006" key="5">
    <source>
        <dbReference type="Google" id="ProtNLM"/>
    </source>
</evidence>
<evidence type="ECO:0000313" key="4">
    <source>
        <dbReference type="Proteomes" id="UP001497522"/>
    </source>
</evidence>
<organism evidence="3 4">
    <name type="scientific">Sphagnum jensenii</name>
    <dbReference type="NCBI Taxonomy" id="128206"/>
    <lineage>
        <taxon>Eukaryota</taxon>
        <taxon>Viridiplantae</taxon>
        <taxon>Streptophyta</taxon>
        <taxon>Embryophyta</taxon>
        <taxon>Bryophyta</taxon>
        <taxon>Sphagnophytina</taxon>
        <taxon>Sphagnopsida</taxon>
        <taxon>Sphagnales</taxon>
        <taxon>Sphagnaceae</taxon>
        <taxon>Sphagnum</taxon>
    </lineage>
</organism>
<name>A0ABP1B8C2_9BRYO</name>
<dbReference type="EMBL" id="OZ023703">
    <property type="protein sequence ID" value="CAK9871426.1"/>
    <property type="molecule type" value="Genomic_DNA"/>
</dbReference>
<proteinExistence type="predicted"/>
<keyword evidence="4" id="KW-1185">Reference proteome</keyword>
<evidence type="ECO:0000256" key="1">
    <source>
        <dbReference type="ARBA" id="ARBA00022737"/>
    </source>
</evidence>
<dbReference type="Pfam" id="PF01535">
    <property type="entry name" value="PPR"/>
    <property type="match status" value="3"/>
</dbReference>
<keyword evidence="1" id="KW-0677">Repeat</keyword>
<sequence>MSVVHSMRLYAQRNSVKMRLFPDRLKKVLQILDYNDPEGKPAYSGAAYASLLQSCAKLKAITEGNQIHAHISKAGFEPDIFLCSTIISMYTKCMSVAEVMEVLDKMLQRDIVSWNAVIAGSQAWKEGVGHFLQLQGHGIQPDKASFMIILNVWDSPAVLRHGTFIFDVGFESHISVGTALISTYARCGSVLNAQQVFDAYWLCDCMAVFSMGNEYSVELVQRMQQEGVNPDHISFVSVLNAFTTPTVLELGKFVQTHIIKQGLDSDVGIGNALINIFSRCGSLADACQVLDGMPRCDVVPWTAMISGYAQHQHGKEDLKLFW</sequence>
<evidence type="ECO:0000256" key="2">
    <source>
        <dbReference type="PROSITE-ProRule" id="PRU00708"/>
    </source>
</evidence>